<dbReference type="EMBL" id="JAPUUL010002294">
    <property type="protein sequence ID" value="KAJ8125563.1"/>
    <property type="molecule type" value="Genomic_DNA"/>
</dbReference>
<gene>
    <name evidence="1" type="ORF">O1611_g8076</name>
</gene>
<evidence type="ECO:0000313" key="2">
    <source>
        <dbReference type="Proteomes" id="UP001153332"/>
    </source>
</evidence>
<proteinExistence type="predicted"/>
<name>A0ACC2JEC4_9PEZI</name>
<sequence>MRGIAQLSVFLAFLWALLTVCRVEAARLCNQRSWNIRFPTLSWAVFNLVGGTFVWDLWIVPAFIKHAKDLRLERVKEEALEEGQESSDLFDDEERVILERSLTTQTEVYVIPLAVVVGFVAPSVLMLVLQTPITVVIWLFFPLWVAAVHGAVKFVAVRLLGDSEPLYLDSHPPSVTLVYVLPFIASLLTHALFIWNLFCKNDSREMTRMVLKFIGIDFSFIIATVLYWVFVESGIIPAILMVVFSVFLGPGAALCLTWLIREKAICTFAVEEEQDSSDEESDGDSSTVHEDTPLLN</sequence>
<keyword evidence="2" id="KW-1185">Reference proteome</keyword>
<evidence type="ECO:0000313" key="1">
    <source>
        <dbReference type="EMBL" id="KAJ8125563.1"/>
    </source>
</evidence>
<protein>
    <submittedName>
        <fullName evidence="1">Uncharacterized protein</fullName>
    </submittedName>
</protein>
<accession>A0ACC2JEC4</accession>
<organism evidence="1 2">
    <name type="scientific">Lasiodiplodia mahajangana</name>
    <dbReference type="NCBI Taxonomy" id="1108764"/>
    <lineage>
        <taxon>Eukaryota</taxon>
        <taxon>Fungi</taxon>
        <taxon>Dikarya</taxon>
        <taxon>Ascomycota</taxon>
        <taxon>Pezizomycotina</taxon>
        <taxon>Dothideomycetes</taxon>
        <taxon>Dothideomycetes incertae sedis</taxon>
        <taxon>Botryosphaeriales</taxon>
        <taxon>Botryosphaeriaceae</taxon>
        <taxon>Lasiodiplodia</taxon>
    </lineage>
</organism>
<reference evidence="1" key="1">
    <citation type="submission" date="2022-12" db="EMBL/GenBank/DDBJ databases">
        <title>Genome Sequence of Lasiodiplodia mahajangana.</title>
        <authorList>
            <person name="Buettner E."/>
        </authorList>
    </citation>
    <scope>NUCLEOTIDE SEQUENCE</scope>
    <source>
        <strain evidence="1">VT137</strain>
    </source>
</reference>
<dbReference type="Proteomes" id="UP001153332">
    <property type="component" value="Unassembled WGS sequence"/>
</dbReference>
<comment type="caution">
    <text evidence="1">The sequence shown here is derived from an EMBL/GenBank/DDBJ whole genome shotgun (WGS) entry which is preliminary data.</text>
</comment>